<evidence type="ECO:0000256" key="4">
    <source>
        <dbReference type="ARBA" id="ARBA00023239"/>
    </source>
</evidence>
<evidence type="ECO:0000256" key="3">
    <source>
        <dbReference type="ARBA" id="ARBA00023133"/>
    </source>
</evidence>
<comment type="similarity">
    <text evidence="1 7 8">Belongs to the ferrochelatase family.</text>
</comment>
<dbReference type="UniPathway" id="UPA00252">
    <property type="reaction ID" value="UER00325"/>
</dbReference>
<protein>
    <recommendedName>
        <fullName evidence="7">Ferrochelatase</fullName>
        <ecNumber evidence="7">4.98.1.1</ecNumber>
    </recommendedName>
    <alternativeName>
        <fullName evidence="7">Heme synthase</fullName>
    </alternativeName>
    <alternativeName>
        <fullName evidence="7">Protoheme ferro-lyase</fullName>
    </alternativeName>
</protein>
<dbReference type="EMBL" id="QWGR01000004">
    <property type="protein sequence ID" value="RIJ48664.1"/>
    <property type="molecule type" value="Genomic_DNA"/>
</dbReference>
<dbReference type="RefSeq" id="WP_119437584.1">
    <property type="nucleotide sequence ID" value="NZ_QWGR01000004.1"/>
</dbReference>
<dbReference type="SUPFAM" id="SSF53800">
    <property type="entry name" value="Chelatase"/>
    <property type="match status" value="1"/>
</dbReference>
<evidence type="ECO:0000256" key="7">
    <source>
        <dbReference type="HAMAP-Rule" id="MF_00323"/>
    </source>
</evidence>
<keyword evidence="7" id="KW-0479">Metal-binding</keyword>
<comment type="function">
    <text evidence="7">Catalyzes the ferrous insertion into protoporphyrin IX.</text>
</comment>
<proteinExistence type="inferred from homology"/>
<dbReference type="InterPro" id="IPR001015">
    <property type="entry name" value="Ferrochelatase"/>
</dbReference>
<reference evidence="9 10" key="1">
    <citation type="submission" date="2018-08" db="EMBL/GenBank/DDBJ databases">
        <title>Pallidiluteibacterium maritimus gen. nov., sp. nov., isolated from coastal sediment.</title>
        <authorList>
            <person name="Zhou L.Y."/>
        </authorList>
    </citation>
    <scope>NUCLEOTIDE SEQUENCE [LARGE SCALE GENOMIC DNA]</scope>
    <source>
        <strain evidence="9 10">XSD2</strain>
    </source>
</reference>
<comment type="subcellular location">
    <subcellularLocation>
        <location evidence="7">Cytoplasm</location>
    </subcellularLocation>
</comment>
<keyword evidence="7" id="KW-0963">Cytoplasm</keyword>
<evidence type="ECO:0000313" key="9">
    <source>
        <dbReference type="EMBL" id="RIJ48664.1"/>
    </source>
</evidence>
<dbReference type="Pfam" id="PF00762">
    <property type="entry name" value="Ferrochelatase"/>
    <property type="match status" value="1"/>
</dbReference>
<dbReference type="OrthoDB" id="9809741at2"/>
<dbReference type="GO" id="GO:0006783">
    <property type="term" value="P:heme biosynthetic process"/>
    <property type="evidence" value="ECO:0007669"/>
    <property type="project" value="UniProtKB-UniRule"/>
</dbReference>
<evidence type="ECO:0000256" key="2">
    <source>
        <dbReference type="ARBA" id="ARBA00023004"/>
    </source>
</evidence>
<evidence type="ECO:0000256" key="6">
    <source>
        <dbReference type="ARBA" id="ARBA00024536"/>
    </source>
</evidence>
<evidence type="ECO:0000256" key="8">
    <source>
        <dbReference type="RuleBase" id="RU004185"/>
    </source>
</evidence>
<dbReference type="InterPro" id="IPR033659">
    <property type="entry name" value="Ferrochelatase_N"/>
</dbReference>
<dbReference type="HAMAP" id="MF_00323">
    <property type="entry name" value="Ferrochelatase"/>
    <property type="match status" value="1"/>
</dbReference>
<evidence type="ECO:0000256" key="1">
    <source>
        <dbReference type="ARBA" id="ARBA00007718"/>
    </source>
</evidence>
<dbReference type="GO" id="GO:0046872">
    <property type="term" value="F:metal ion binding"/>
    <property type="evidence" value="ECO:0007669"/>
    <property type="project" value="UniProtKB-KW"/>
</dbReference>
<accession>A0A399T0V5</accession>
<keyword evidence="5 7" id="KW-0627">Porphyrin biosynthesis</keyword>
<comment type="catalytic activity">
    <reaction evidence="7">
        <text>heme b + 2 H(+) = protoporphyrin IX + Fe(2+)</text>
        <dbReference type="Rhea" id="RHEA:22584"/>
        <dbReference type="ChEBI" id="CHEBI:15378"/>
        <dbReference type="ChEBI" id="CHEBI:29033"/>
        <dbReference type="ChEBI" id="CHEBI:57306"/>
        <dbReference type="ChEBI" id="CHEBI:60344"/>
        <dbReference type="EC" id="4.98.1.1"/>
    </reaction>
</comment>
<dbReference type="NCBIfam" id="TIGR00109">
    <property type="entry name" value="hemH"/>
    <property type="match status" value="1"/>
</dbReference>
<dbReference type="InterPro" id="IPR033644">
    <property type="entry name" value="Ferrochelatase_C"/>
</dbReference>
<organism evidence="9 10">
    <name type="scientific">Maribellus luteus</name>
    <dbReference type="NCBI Taxonomy" id="2305463"/>
    <lineage>
        <taxon>Bacteria</taxon>
        <taxon>Pseudomonadati</taxon>
        <taxon>Bacteroidota</taxon>
        <taxon>Bacteroidia</taxon>
        <taxon>Marinilabiliales</taxon>
        <taxon>Prolixibacteraceae</taxon>
        <taxon>Maribellus</taxon>
    </lineage>
</organism>
<dbReference type="CDD" id="cd03411">
    <property type="entry name" value="Ferrochelatase_N"/>
    <property type="match status" value="1"/>
</dbReference>
<keyword evidence="3 7" id="KW-0350">Heme biosynthesis</keyword>
<name>A0A399T0V5_9BACT</name>
<dbReference type="PANTHER" id="PTHR11108">
    <property type="entry name" value="FERROCHELATASE"/>
    <property type="match status" value="1"/>
</dbReference>
<dbReference type="AlphaFoldDB" id="A0A399T0V5"/>
<feature type="binding site" evidence="7">
    <location>
        <position position="283"/>
    </location>
    <ligand>
        <name>Fe(2+)</name>
        <dbReference type="ChEBI" id="CHEBI:29033"/>
    </ligand>
</feature>
<dbReference type="Proteomes" id="UP000265926">
    <property type="component" value="Unassembled WGS sequence"/>
</dbReference>
<dbReference type="GO" id="GO:0004325">
    <property type="term" value="F:ferrochelatase activity"/>
    <property type="evidence" value="ECO:0007669"/>
    <property type="project" value="UniProtKB-UniRule"/>
</dbReference>
<evidence type="ECO:0000313" key="10">
    <source>
        <dbReference type="Proteomes" id="UP000265926"/>
    </source>
</evidence>
<comment type="pathway">
    <text evidence="7">Porphyrin-containing compound metabolism; protoheme biosynthesis; protoheme from protoporphyrin-IX: step 1/1.</text>
</comment>
<keyword evidence="4 7" id="KW-0456">Lyase</keyword>
<comment type="caution">
    <text evidence="9">The sequence shown here is derived from an EMBL/GenBank/DDBJ whole genome shotgun (WGS) entry which is preliminary data.</text>
</comment>
<dbReference type="EC" id="4.98.1.1" evidence="7"/>
<dbReference type="Gene3D" id="3.40.50.1400">
    <property type="match status" value="2"/>
</dbReference>
<dbReference type="CDD" id="cd00419">
    <property type="entry name" value="Ferrochelatase_C"/>
    <property type="match status" value="1"/>
</dbReference>
<dbReference type="GO" id="GO:0005737">
    <property type="term" value="C:cytoplasm"/>
    <property type="evidence" value="ECO:0007669"/>
    <property type="project" value="UniProtKB-SubCell"/>
</dbReference>
<sequence>MNNSNTAVLLVNVGSPDAPTKPAVRRYLTQFLNDKRVIDIPWLARKILVNLIIIPFRVKKSTQLYLRLWTKKGSPLIYLSKELQEKLQDKLGEKADVFLGMRYGNPGYKQALLQIQKEGYKKLIVLPLFPQHALSTTETAFVAVEDYIQKKKINIEVVRIGQFFRNPGFIKAFAEQAQKYDPKSFDFVLFSYHGLPNRQDEKSQPDNQPAGETYAYSRACCETTQLIANEMGLKDDEYTIGFQSRLSKNWLTPFSDEVLDRKLQEGKKRILVLAPAFVTDCLETIVEIEHDYNREFKQKGGEKVQLVESLNTHDRWVDTLCELIEAKLD</sequence>
<gene>
    <name evidence="7" type="primary">hemH</name>
    <name evidence="9" type="ORF">D1614_09015</name>
</gene>
<dbReference type="PANTHER" id="PTHR11108:SF1">
    <property type="entry name" value="FERROCHELATASE, MITOCHONDRIAL"/>
    <property type="match status" value="1"/>
</dbReference>
<keyword evidence="10" id="KW-1185">Reference proteome</keyword>
<feature type="binding site" evidence="7">
    <location>
        <position position="193"/>
    </location>
    <ligand>
        <name>Fe(2+)</name>
        <dbReference type="ChEBI" id="CHEBI:29033"/>
    </ligand>
</feature>
<evidence type="ECO:0000256" key="5">
    <source>
        <dbReference type="ARBA" id="ARBA00023244"/>
    </source>
</evidence>
<keyword evidence="2 7" id="KW-0408">Iron</keyword>
<comment type="catalytic activity">
    <reaction evidence="6">
        <text>Fe-coproporphyrin III + 2 H(+) = coproporphyrin III + Fe(2+)</text>
        <dbReference type="Rhea" id="RHEA:49572"/>
        <dbReference type="ChEBI" id="CHEBI:15378"/>
        <dbReference type="ChEBI" id="CHEBI:29033"/>
        <dbReference type="ChEBI" id="CHEBI:68438"/>
        <dbReference type="ChEBI" id="CHEBI:131725"/>
        <dbReference type="EC" id="4.99.1.9"/>
    </reaction>
    <physiologicalReaction direction="right-to-left" evidence="6">
        <dbReference type="Rhea" id="RHEA:49574"/>
    </physiologicalReaction>
</comment>